<reference evidence="1 2" key="1">
    <citation type="submission" date="2020-04" db="EMBL/GenBank/DDBJ databases">
        <title>Paraburkholderia sp. RP-4-7 isolated from soil.</title>
        <authorList>
            <person name="Dahal R.H."/>
        </authorList>
    </citation>
    <scope>NUCLEOTIDE SEQUENCE [LARGE SCALE GENOMIC DNA]</scope>
    <source>
        <strain evidence="1 2">RP-4-7</strain>
    </source>
</reference>
<keyword evidence="2" id="KW-1185">Reference proteome</keyword>
<gene>
    <name evidence="1" type="ORF">HHL24_35515</name>
</gene>
<dbReference type="Proteomes" id="UP000544134">
    <property type="component" value="Unassembled WGS sequence"/>
</dbReference>
<dbReference type="RefSeq" id="WP_169489951.1">
    <property type="nucleotide sequence ID" value="NZ_JABBGJ010000049.1"/>
</dbReference>
<sequence length="89" mass="9711">MDSFGQTNRERLEDMWKTLDDKLPDDGRIAARAAQPAQTERALTDAQREAIGWACGASKHSGAPEVASYHQIFEKMLGAAQPASGVDHE</sequence>
<organism evidence="1 2">
    <name type="scientific">Paraburkholderia polaris</name>
    <dbReference type="NCBI Taxonomy" id="2728848"/>
    <lineage>
        <taxon>Bacteria</taxon>
        <taxon>Pseudomonadati</taxon>
        <taxon>Pseudomonadota</taxon>
        <taxon>Betaproteobacteria</taxon>
        <taxon>Burkholderiales</taxon>
        <taxon>Burkholderiaceae</taxon>
        <taxon>Paraburkholderia</taxon>
    </lineage>
</organism>
<dbReference type="AlphaFoldDB" id="A0A848IPM7"/>
<protein>
    <submittedName>
        <fullName evidence="1">Uncharacterized protein</fullName>
    </submittedName>
</protein>
<accession>A0A848IPM7</accession>
<proteinExistence type="predicted"/>
<evidence type="ECO:0000313" key="2">
    <source>
        <dbReference type="Proteomes" id="UP000544134"/>
    </source>
</evidence>
<dbReference type="EMBL" id="JABBGJ010000049">
    <property type="protein sequence ID" value="NMM03200.1"/>
    <property type="molecule type" value="Genomic_DNA"/>
</dbReference>
<name>A0A848IPM7_9BURK</name>
<comment type="caution">
    <text evidence="1">The sequence shown here is derived from an EMBL/GenBank/DDBJ whole genome shotgun (WGS) entry which is preliminary data.</text>
</comment>
<evidence type="ECO:0000313" key="1">
    <source>
        <dbReference type="EMBL" id="NMM03200.1"/>
    </source>
</evidence>